<evidence type="ECO:0000256" key="1">
    <source>
        <dbReference type="SAM" id="Phobius"/>
    </source>
</evidence>
<keyword evidence="3" id="KW-1185">Reference proteome</keyword>
<feature type="transmembrane region" description="Helical" evidence="1">
    <location>
        <begin position="103"/>
        <end position="128"/>
    </location>
</feature>
<gene>
    <name evidence="2" type="ORF">C9374_012930</name>
</gene>
<comment type="caution">
    <text evidence="2">The sequence shown here is derived from an EMBL/GenBank/DDBJ whole genome shotgun (WGS) entry which is preliminary data.</text>
</comment>
<sequence>MTVTTEHERFSKADTNDTCQTPSFMVHPLTNPIPIVRLLLQHVYIHLFQMFLPPNVTYPTMNELKVHNHNKINQILTLSKCELILQRTLMFVHYFHSSHLNRWLHFLTIIPFFSGVFLVLGVLLNGLYHGILVENFIWIFPTMEMRQHVIMTLDWTLPLVLLWSLFFIVFAMGIDRYAWLVLASFCVTIASICCYVLSVTTATSDTSIMDGNGTSMMMIFSERIFFYDSSSWLNILGYGFSLWFFGFISQAFVAHVVVDRQIPAFLVQEALLITPIYIIMTCSMMYNPCLNYLPKLRKEIEQHATRENFQKFGKIQ</sequence>
<dbReference type="RefSeq" id="XP_044542161.1">
    <property type="nucleotide sequence ID" value="XM_044688751.1"/>
</dbReference>
<dbReference type="EMBL" id="PYSW02000062">
    <property type="protein sequence ID" value="KAG2372987.1"/>
    <property type="molecule type" value="Genomic_DNA"/>
</dbReference>
<dbReference type="GeneID" id="68105384"/>
<organism evidence="2 3">
    <name type="scientific">Naegleria lovaniensis</name>
    <name type="common">Amoeba</name>
    <dbReference type="NCBI Taxonomy" id="51637"/>
    <lineage>
        <taxon>Eukaryota</taxon>
        <taxon>Discoba</taxon>
        <taxon>Heterolobosea</taxon>
        <taxon>Tetramitia</taxon>
        <taxon>Eutetramitia</taxon>
        <taxon>Vahlkampfiidae</taxon>
        <taxon>Naegleria</taxon>
    </lineage>
</organism>
<name>A0AA88GC89_NAELO</name>
<proteinExistence type="predicted"/>
<keyword evidence="1" id="KW-1133">Transmembrane helix</keyword>
<feature type="transmembrane region" description="Helical" evidence="1">
    <location>
        <begin position="148"/>
        <end position="170"/>
    </location>
</feature>
<evidence type="ECO:0000313" key="3">
    <source>
        <dbReference type="Proteomes" id="UP000816034"/>
    </source>
</evidence>
<reference evidence="2 3" key="1">
    <citation type="journal article" date="2018" name="BMC Genomics">
        <title>The genome of Naegleria lovaniensis, the basis for a comparative approach to unravel pathogenicity factors of the human pathogenic amoeba N. fowleri.</title>
        <authorList>
            <person name="Liechti N."/>
            <person name="Schurch N."/>
            <person name="Bruggmann R."/>
            <person name="Wittwer M."/>
        </authorList>
    </citation>
    <scope>NUCLEOTIDE SEQUENCE [LARGE SCALE GENOMIC DNA]</scope>
    <source>
        <strain evidence="2 3">ATCC 30569</strain>
    </source>
</reference>
<feature type="transmembrane region" description="Helical" evidence="1">
    <location>
        <begin position="235"/>
        <end position="258"/>
    </location>
</feature>
<protein>
    <submittedName>
        <fullName evidence="2">Uncharacterized protein</fullName>
    </submittedName>
</protein>
<accession>A0AA88GC89</accession>
<keyword evidence="1" id="KW-0472">Membrane</keyword>
<feature type="transmembrane region" description="Helical" evidence="1">
    <location>
        <begin position="177"/>
        <end position="198"/>
    </location>
</feature>
<feature type="transmembrane region" description="Helical" evidence="1">
    <location>
        <begin position="265"/>
        <end position="286"/>
    </location>
</feature>
<evidence type="ECO:0000313" key="2">
    <source>
        <dbReference type="EMBL" id="KAG2372987.1"/>
    </source>
</evidence>
<dbReference type="Proteomes" id="UP000816034">
    <property type="component" value="Unassembled WGS sequence"/>
</dbReference>
<dbReference type="AlphaFoldDB" id="A0AA88GC89"/>
<keyword evidence="1" id="KW-0812">Transmembrane</keyword>